<organism evidence="1 2">
    <name type="scientific">Euzebya pacifica</name>
    <dbReference type="NCBI Taxonomy" id="1608957"/>
    <lineage>
        <taxon>Bacteria</taxon>
        <taxon>Bacillati</taxon>
        <taxon>Actinomycetota</taxon>
        <taxon>Nitriliruptoria</taxon>
        <taxon>Euzebyales</taxon>
    </lineage>
</organism>
<reference evidence="1 2" key="1">
    <citation type="submission" date="2018-09" db="EMBL/GenBank/DDBJ databases">
        <title>Complete genome sequence of Euzebya sp. DY32-46 isolated from seawater of Pacific Ocean.</title>
        <authorList>
            <person name="Xu L."/>
            <person name="Wu Y.-H."/>
            <person name="Xu X.-W."/>
        </authorList>
    </citation>
    <scope>NUCLEOTIDE SEQUENCE [LARGE SCALE GENOMIC DNA]</scope>
    <source>
        <strain evidence="1 2">DY32-46</strain>
    </source>
</reference>
<protein>
    <recommendedName>
        <fullName evidence="3">DUF3800 domain-containing protein</fullName>
    </recommendedName>
</protein>
<dbReference type="Pfam" id="PF12686">
    <property type="entry name" value="DUF3800"/>
    <property type="match status" value="1"/>
</dbReference>
<dbReference type="Proteomes" id="UP000264006">
    <property type="component" value="Chromosome"/>
</dbReference>
<evidence type="ECO:0000313" key="2">
    <source>
        <dbReference type="Proteomes" id="UP000264006"/>
    </source>
</evidence>
<dbReference type="EMBL" id="CP031165">
    <property type="protein sequence ID" value="AXV09483.1"/>
    <property type="molecule type" value="Genomic_DNA"/>
</dbReference>
<keyword evidence="2" id="KW-1185">Reference proteome</keyword>
<gene>
    <name evidence="1" type="ORF">DVS28_a4825</name>
</gene>
<evidence type="ECO:0000313" key="1">
    <source>
        <dbReference type="EMBL" id="AXV09483.1"/>
    </source>
</evidence>
<proteinExistence type="predicted"/>
<dbReference type="AlphaFoldDB" id="A0A346Y4T6"/>
<evidence type="ECO:0008006" key="3">
    <source>
        <dbReference type="Google" id="ProtNLM"/>
    </source>
</evidence>
<dbReference type="KEGG" id="euz:DVS28_a4825"/>
<accession>A0A346Y4T6</accession>
<sequence>MLLAYLDESYDDDYYWISALICHEPAIQQLTDTMDAIARRTAVAHHTPWEAEFHGHDLFQAKADWVAMKEMHQARIAVYRNVFEAIADAEVRLIVRGVDRNQLLQRYGDSAWHPHLVVLSHVLERVDEYAERVNELALVIADQISDEDTYRLNLWNFQRTSTIGYRARQLTRIVDTLHFVPSNRSRLVQAADMIAFLKRRMMSTAPQNQRVLQANQRLWDILAPRMHHEGCWYP</sequence>
<name>A0A346Y4T6_9ACTN</name>
<dbReference type="RefSeq" id="WP_164710950.1">
    <property type="nucleotide sequence ID" value="NZ_CP031165.1"/>
</dbReference>
<dbReference type="InterPro" id="IPR024524">
    <property type="entry name" value="DUF3800"/>
</dbReference>